<dbReference type="Proteomes" id="UP001611415">
    <property type="component" value="Unassembled WGS sequence"/>
</dbReference>
<gene>
    <name evidence="5" type="ORF">ACH49W_35420</name>
</gene>
<feature type="domain" description="HTH asnC-type" evidence="4">
    <location>
        <begin position="23"/>
        <end position="82"/>
    </location>
</feature>
<dbReference type="CDD" id="cd00090">
    <property type="entry name" value="HTH_ARSR"/>
    <property type="match status" value="1"/>
</dbReference>
<evidence type="ECO:0000259" key="4">
    <source>
        <dbReference type="PROSITE" id="PS50956"/>
    </source>
</evidence>
<accession>A0ABW7XCE4</accession>
<dbReference type="InterPro" id="IPR019887">
    <property type="entry name" value="Tscrpt_reg_AsnC/Lrp_C"/>
</dbReference>
<dbReference type="Pfam" id="PF13404">
    <property type="entry name" value="HTH_AsnC-type"/>
    <property type="match status" value="1"/>
</dbReference>
<dbReference type="InterPro" id="IPR000485">
    <property type="entry name" value="AsnC-type_HTH_dom"/>
</dbReference>
<evidence type="ECO:0000313" key="6">
    <source>
        <dbReference type="Proteomes" id="UP001611415"/>
    </source>
</evidence>
<dbReference type="InterPro" id="IPR011008">
    <property type="entry name" value="Dimeric_a/b-barrel"/>
</dbReference>
<comment type="caution">
    <text evidence="5">The sequence shown here is derived from an EMBL/GenBank/DDBJ whole genome shotgun (WGS) entry which is preliminary data.</text>
</comment>
<dbReference type="Pfam" id="PF13412">
    <property type="entry name" value="HTH_24"/>
    <property type="match status" value="1"/>
</dbReference>
<keyword evidence="3" id="KW-0804">Transcription</keyword>
<keyword evidence="1" id="KW-0805">Transcription regulation</keyword>
<dbReference type="InterPro" id="IPR019888">
    <property type="entry name" value="Tscrpt_reg_AsnC-like"/>
</dbReference>
<dbReference type="SUPFAM" id="SSF46785">
    <property type="entry name" value="Winged helix' DNA-binding domain"/>
    <property type="match status" value="2"/>
</dbReference>
<dbReference type="Pfam" id="PF01037">
    <property type="entry name" value="AsnC_trans_reg"/>
    <property type="match status" value="1"/>
</dbReference>
<keyword evidence="6" id="KW-1185">Reference proteome</keyword>
<keyword evidence="2" id="KW-0238">DNA-binding</keyword>
<dbReference type="PRINTS" id="PR00033">
    <property type="entry name" value="HTHASNC"/>
</dbReference>
<dbReference type="InterPro" id="IPR036388">
    <property type="entry name" value="WH-like_DNA-bd_sf"/>
</dbReference>
<feature type="domain" description="HTH asnC-type" evidence="4">
    <location>
        <begin position="184"/>
        <end position="244"/>
    </location>
</feature>
<dbReference type="InterPro" id="IPR036390">
    <property type="entry name" value="WH_DNA-bd_sf"/>
</dbReference>
<dbReference type="PANTHER" id="PTHR30154:SF34">
    <property type="entry name" value="TRANSCRIPTIONAL REGULATOR AZLB"/>
    <property type="match status" value="1"/>
</dbReference>
<reference evidence="5 6" key="1">
    <citation type="submission" date="2024-10" db="EMBL/GenBank/DDBJ databases">
        <title>The Natural Products Discovery Center: Release of the First 8490 Sequenced Strains for Exploring Actinobacteria Biosynthetic Diversity.</title>
        <authorList>
            <person name="Kalkreuter E."/>
            <person name="Kautsar S.A."/>
            <person name="Yang D."/>
            <person name="Bader C.D."/>
            <person name="Teijaro C.N."/>
            <person name="Fluegel L."/>
            <person name="Davis C.M."/>
            <person name="Simpson J.R."/>
            <person name="Lauterbach L."/>
            <person name="Steele A.D."/>
            <person name="Gui C."/>
            <person name="Meng S."/>
            <person name="Li G."/>
            <person name="Viehrig K."/>
            <person name="Ye F."/>
            <person name="Su P."/>
            <person name="Kiefer A.F."/>
            <person name="Nichols A."/>
            <person name="Cepeda A.J."/>
            <person name="Yan W."/>
            <person name="Fan B."/>
            <person name="Jiang Y."/>
            <person name="Adhikari A."/>
            <person name="Zheng C.-J."/>
            <person name="Schuster L."/>
            <person name="Cowan T.M."/>
            <person name="Smanski M.J."/>
            <person name="Chevrette M.G."/>
            <person name="De Carvalho L.P.S."/>
            <person name="Shen B."/>
        </authorList>
    </citation>
    <scope>NUCLEOTIDE SEQUENCE [LARGE SCALE GENOMIC DNA]</scope>
    <source>
        <strain evidence="5 6">NPDC019275</strain>
    </source>
</reference>
<evidence type="ECO:0000256" key="1">
    <source>
        <dbReference type="ARBA" id="ARBA00023015"/>
    </source>
</evidence>
<dbReference type="Gene3D" id="1.10.10.10">
    <property type="entry name" value="Winged helix-like DNA-binding domain superfamily/Winged helix DNA-binding domain"/>
    <property type="match status" value="2"/>
</dbReference>
<sequence>MEQDTNHRSILNTVTQARAYRCDDLDLALIELVGSDPRITNRAISKRLGISVATVASRLRRLQQDNYLAFTVVVDSQAAGYEASGRAFVSVDGACVRPVATKIAELPVAQAVVLTLGAADVQVKLIASDSAQLLRALDQIRAIEGVASVEVDVDLEYHVYPNSQMSLPSRPWDPSDLPAPIVELDALDRALIVDAAADASRSNREIARVLKVSEFTVRSRLARLEEAGLLRVLAVTDPLALGLVGACAYLRLAFIGADRRAVVSQLVALPGVASLNSCIGLDDFVATIVGADHNELWSTICAVREIEGLTRLRTLTIIETVSAQAHLGHFVK</sequence>
<dbReference type="Gene3D" id="3.30.70.920">
    <property type="match status" value="2"/>
</dbReference>
<proteinExistence type="predicted"/>
<evidence type="ECO:0000256" key="2">
    <source>
        <dbReference type="ARBA" id="ARBA00023125"/>
    </source>
</evidence>
<dbReference type="EMBL" id="JBIRYO010000048">
    <property type="protein sequence ID" value="MFI2478665.1"/>
    <property type="molecule type" value="Genomic_DNA"/>
</dbReference>
<name>A0ABW7XCE4_9NOCA</name>
<evidence type="ECO:0000313" key="5">
    <source>
        <dbReference type="EMBL" id="MFI2478665.1"/>
    </source>
</evidence>
<evidence type="ECO:0000256" key="3">
    <source>
        <dbReference type="ARBA" id="ARBA00023163"/>
    </source>
</evidence>
<dbReference type="RefSeq" id="WP_397096269.1">
    <property type="nucleotide sequence ID" value="NZ_JBIRYO010000048.1"/>
</dbReference>
<organism evidence="5 6">
    <name type="scientific">Nocardia xishanensis</name>
    <dbReference type="NCBI Taxonomy" id="238964"/>
    <lineage>
        <taxon>Bacteria</taxon>
        <taxon>Bacillati</taxon>
        <taxon>Actinomycetota</taxon>
        <taxon>Actinomycetes</taxon>
        <taxon>Mycobacteriales</taxon>
        <taxon>Nocardiaceae</taxon>
        <taxon>Nocardia</taxon>
    </lineage>
</organism>
<dbReference type="InterPro" id="IPR011991">
    <property type="entry name" value="ArsR-like_HTH"/>
</dbReference>
<protein>
    <submittedName>
        <fullName evidence="5">Lrp/AsnC family transcriptional regulator</fullName>
    </submittedName>
</protein>
<dbReference type="PANTHER" id="PTHR30154">
    <property type="entry name" value="LEUCINE-RESPONSIVE REGULATORY PROTEIN"/>
    <property type="match status" value="1"/>
</dbReference>
<dbReference type="SUPFAM" id="SSF54909">
    <property type="entry name" value="Dimeric alpha+beta barrel"/>
    <property type="match status" value="2"/>
</dbReference>
<dbReference type="PROSITE" id="PS50956">
    <property type="entry name" value="HTH_ASNC_2"/>
    <property type="match status" value="2"/>
</dbReference>
<dbReference type="SMART" id="SM00344">
    <property type="entry name" value="HTH_ASNC"/>
    <property type="match status" value="2"/>
</dbReference>